<comment type="similarity">
    <text evidence="1">Belongs to the peptidase M20 family.</text>
</comment>
<feature type="binding site" evidence="3">
    <location>
        <position position="150"/>
    </location>
    <ligand>
        <name>Zn(2+)</name>
        <dbReference type="ChEBI" id="CHEBI:29105"/>
        <label>2</label>
    </ligand>
</feature>
<dbReference type="OrthoDB" id="9808195at2"/>
<dbReference type="GO" id="GO:0016813">
    <property type="term" value="F:hydrolase activity, acting on carbon-nitrogen (but not peptide) bonds, in linear amidines"/>
    <property type="evidence" value="ECO:0007669"/>
    <property type="project" value="InterPro"/>
</dbReference>
<comment type="cofactor">
    <cofactor evidence="3">
        <name>Zn(2+)</name>
        <dbReference type="ChEBI" id="CHEBI:29105"/>
    </cofactor>
    <text evidence="3">Binds 2 Zn(2+) ions per subunit.</text>
</comment>
<dbReference type="Gene3D" id="3.30.70.360">
    <property type="match status" value="1"/>
</dbReference>
<dbReference type="PANTHER" id="PTHR32494">
    <property type="entry name" value="ALLANTOATE DEIMINASE-RELATED"/>
    <property type="match status" value="1"/>
</dbReference>
<dbReference type="Pfam" id="PF01546">
    <property type="entry name" value="Peptidase_M20"/>
    <property type="match status" value="1"/>
</dbReference>
<accession>A0A4Y8LHZ2</accession>
<dbReference type="RefSeq" id="WP_134381506.1">
    <property type="nucleotide sequence ID" value="NZ_SORX01000004.1"/>
</dbReference>
<feature type="binding site" evidence="3">
    <location>
        <position position="115"/>
    </location>
    <ligand>
        <name>Zn(2+)</name>
        <dbReference type="ChEBI" id="CHEBI:29105"/>
        <label>1</label>
    </ligand>
</feature>
<keyword evidence="6" id="KW-1185">Reference proteome</keyword>
<name>A0A4Y8LHZ2_9BACL</name>
<dbReference type="SUPFAM" id="SSF55031">
    <property type="entry name" value="Bacterial exopeptidase dimerisation domain"/>
    <property type="match status" value="1"/>
</dbReference>
<evidence type="ECO:0000313" key="5">
    <source>
        <dbReference type="EMBL" id="TFE01787.1"/>
    </source>
</evidence>
<dbReference type="InterPro" id="IPR010158">
    <property type="entry name" value="Amidase_Cbmase"/>
</dbReference>
<feature type="domain" description="Peptidase M20 dimerisation" evidence="4">
    <location>
        <begin position="236"/>
        <end position="338"/>
    </location>
</feature>
<dbReference type="Gene3D" id="3.40.630.10">
    <property type="entry name" value="Zn peptidases"/>
    <property type="match status" value="1"/>
</dbReference>
<feature type="binding site" evidence="3">
    <location>
        <position position="104"/>
    </location>
    <ligand>
        <name>Zn(2+)</name>
        <dbReference type="ChEBI" id="CHEBI:29105"/>
        <label>1</label>
    </ligand>
</feature>
<evidence type="ECO:0000313" key="6">
    <source>
        <dbReference type="Proteomes" id="UP000297776"/>
    </source>
</evidence>
<gene>
    <name evidence="5" type="ORF">E2626_08880</name>
</gene>
<dbReference type="InterPro" id="IPR036264">
    <property type="entry name" value="Bact_exopeptidase_dim_dom"/>
</dbReference>
<dbReference type="Pfam" id="PF07687">
    <property type="entry name" value="M20_dimer"/>
    <property type="match status" value="1"/>
</dbReference>
<dbReference type="InterPro" id="IPR002933">
    <property type="entry name" value="Peptidase_M20"/>
</dbReference>
<feature type="binding site" evidence="3">
    <location>
        <position position="115"/>
    </location>
    <ligand>
        <name>Zn(2+)</name>
        <dbReference type="ChEBI" id="CHEBI:29105"/>
        <label>2</label>
    </ligand>
</feature>
<dbReference type="InterPro" id="IPR011650">
    <property type="entry name" value="Peptidase_M20_dimer"/>
</dbReference>
<comment type="caution">
    <text evidence="5">The sequence shown here is derived from an EMBL/GenBank/DDBJ whole genome shotgun (WGS) entry which is preliminary data.</text>
</comment>
<dbReference type="PANTHER" id="PTHR32494:SF5">
    <property type="entry name" value="ALLANTOATE AMIDOHYDROLASE"/>
    <property type="match status" value="1"/>
</dbReference>
<dbReference type="AlphaFoldDB" id="A0A4Y8LHZ2"/>
<proteinExistence type="inferred from homology"/>
<keyword evidence="3" id="KW-0862">Zinc</keyword>
<dbReference type="GO" id="GO:0046872">
    <property type="term" value="F:metal ion binding"/>
    <property type="evidence" value="ECO:0007669"/>
    <property type="project" value="UniProtKB-KW"/>
</dbReference>
<dbReference type="SUPFAM" id="SSF53187">
    <property type="entry name" value="Zn-dependent exopeptidases"/>
    <property type="match status" value="1"/>
</dbReference>
<evidence type="ECO:0000256" key="3">
    <source>
        <dbReference type="PIRSR" id="PIRSR001235-1"/>
    </source>
</evidence>
<dbReference type="NCBIfam" id="TIGR01879">
    <property type="entry name" value="hydantase"/>
    <property type="match status" value="1"/>
</dbReference>
<sequence length="442" mass="48187">MQATTSFSKLLLSRLLHQYPAALDRDGVSGKRVAQRLAELSRIGLTKEQGSNRMSFSDEERAAKELVKVWMKEAGLSIYEDGAGNVFGTFQGNDQSQSVMSGSHLDSVPNGGHFDGPLGVLASLEVAQAWRETGYIPETNYEVVIFTDEEGARFNGGLTGSRAMAGEVDMSKQVKLTDYNGTFFEKVLEQHGLSLKNFSESKRSLDKIKAYVEVHIEQGKQLEQRNLSTGVVTGIAGPSWLTITFDGDAGHAGNTPMVGRKDPLVAAGEFVYRLKDIPGQVSSSGVATVGKLEVSPNGVNVIPGQVKLTADIRDIDEGLKDQIVEKTRALINEIEKKHEVKIDVQETLKVTPVKLSTTMQKLAAESTAHVTGEKAFHLPSGAGHDAMVMGRYVPTAMLFTNSKDGVSHNPKEWSSLEHCVETIHVLKHLLEKIDQTDRSELI</sequence>
<evidence type="ECO:0000256" key="2">
    <source>
        <dbReference type="ARBA" id="ARBA00022801"/>
    </source>
</evidence>
<organism evidence="5 6">
    <name type="scientific">Jeotgalibacillus salarius</name>
    <dbReference type="NCBI Taxonomy" id="546023"/>
    <lineage>
        <taxon>Bacteria</taxon>
        <taxon>Bacillati</taxon>
        <taxon>Bacillota</taxon>
        <taxon>Bacilli</taxon>
        <taxon>Bacillales</taxon>
        <taxon>Caryophanaceae</taxon>
        <taxon>Jeotgalibacillus</taxon>
    </lineage>
</organism>
<dbReference type="NCBIfam" id="NF006771">
    <property type="entry name" value="PRK09290.1-5"/>
    <property type="match status" value="1"/>
</dbReference>
<reference evidence="5 6" key="1">
    <citation type="submission" date="2019-03" db="EMBL/GenBank/DDBJ databases">
        <authorList>
            <person name="Yang Y."/>
        </authorList>
    </citation>
    <scope>NUCLEOTIDE SEQUENCE [LARGE SCALE GENOMIC DNA]</scope>
    <source>
        <strain evidence="5 6">ASL-1</strain>
    </source>
</reference>
<keyword evidence="3" id="KW-0479">Metal-binding</keyword>
<dbReference type="PIRSF" id="PIRSF001235">
    <property type="entry name" value="Amidase_carbamoylase"/>
    <property type="match status" value="1"/>
</dbReference>
<evidence type="ECO:0000259" key="4">
    <source>
        <dbReference type="Pfam" id="PF07687"/>
    </source>
</evidence>
<keyword evidence="2 5" id="KW-0378">Hydrolase</keyword>
<feature type="binding site" evidence="3">
    <location>
        <position position="408"/>
    </location>
    <ligand>
        <name>Zn(2+)</name>
        <dbReference type="ChEBI" id="CHEBI:29105"/>
        <label>2</label>
    </ligand>
</feature>
<evidence type="ECO:0000256" key="1">
    <source>
        <dbReference type="ARBA" id="ARBA00006153"/>
    </source>
</evidence>
<feature type="binding site" evidence="3">
    <location>
        <position position="215"/>
    </location>
    <ligand>
        <name>Zn(2+)</name>
        <dbReference type="ChEBI" id="CHEBI:29105"/>
        <label>1</label>
    </ligand>
</feature>
<dbReference type="CDD" id="cd03884">
    <property type="entry name" value="M20_bAS"/>
    <property type="match status" value="1"/>
</dbReference>
<dbReference type="Proteomes" id="UP000297776">
    <property type="component" value="Unassembled WGS sequence"/>
</dbReference>
<protein>
    <submittedName>
        <fullName evidence="5">Zn-dependent hydrolase</fullName>
    </submittedName>
</protein>
<dbReference type="EMBL" id="SORX01000004">
    <property type="protein sequence ID" value="TFE01787.1"/>
    <property type="molecule type" value="Genomic_DNA"/>
</dbReference>